<dbReference type="PROSITE" id="PS50144">
    <property type="entry name" value="MATH"/>
    <property type="match status" value="1"/>
</dbReference>
<sequence>LSLHSLAPSTMILKGVDVKGMDTETTKRLTSKIAILEEEMERLWTENTQQKMELDKMSSTFKTLVALKNSKIDDLERSLDATNTEAIQPVAIPQQIVNPPSFHCFRMKFSGVSVLKARDDLVFQSFPANVGGVDWQIEVGKFKGESKGVMKDYLQINVKIVSEISEHWSCSIYDKYYLYSQDSVNVFSDVMKIPTHYTKESFQWKISRFIEFGELFRPVLGYVKDDSILLAVEITVYPLQTFTYRDE</sequence>
<evidence type="ECO:0000259" key="1">
    <source>
        <dbReference type="PROSITE" id="PS50144"/>
    </source>
</evidence>
<evidence type="ECO:0000313" key="3">
    <source>
        <dbReference type="Proteomes" id="UP001328107"/>
    </source>
</evidence>
<reference evidence="3" key="1">
    <citation type="submission" date="2022-10" db="EMBL/GenBank/DDBJ databases">
        <title>Genome assembly of Pristionchus species.</title>
        <authorList>
            <person name="Yoshida K."/>
            <person name="Sommer R.J."/>
        </authorList>
    </citation>
    <scope>NUCLEOTIDE SEQUENCE [LARGE SCALE GENOMIC DNA]</scope>
    <source>
        <strain evidence="3">RS5460</strain>
    </source>
</reference>
<organism evidence="2 3">
    <name type="scientific">Pristionchus mayeri</name>
    <dbReference type="NCBI Taxonomy" id="1317129"/>
    <lineage>
        <taxon>Eukaryota</taxon>
        <taxon>Metazoa</taxon>
        <taxon>Ecdysozoa</taxon>
        <taxon>Nematoda</taxon>
        <taxon>Chromadorea</taxon>
        <taxon>Rhabditida</taxon>
        <taxon>Rhabditina</taxon>
        <taxon>Diplogasteromorpha</taxon>
        <taxon>Diplogasteroidea</taxon>
        <taxon>Neodiplogasteridae</taxon>
        <taxon>Pristionchus</taxon>
    </lineage>
</organism>
<accession>A0AAN5D0K2</accession>
<dbReference type="SUPFAM" id="SSF49599">
    <property type="entry name" value="TRAF domain-like"/>
    <property type="match status" value="1"/>
</dbReference>
<name>A0AAN5D0K2_9BILA</name>
<dbReference type="Proteomes" id="UP001328107">
    <property type="component" value="Unassembled WGS sequence"/>
</dbReference>
<dbReference type="Gene3D" id="2.60.210.10">
    <property type="entry name" value="Apoptosis, Tumor Necrosis Factor Receptor Associated Protein 2, Chain A"/>
    <property type="match status" value="1"/>
</dbReference>
<proteinExistence type="predicted"/>
<feature type="non-terminal residue" evidence="2">
    <location>
        <position position="1"/>
    </location>
</feature>
<dbReference type="Pfam" id="PF22486">
    <property type="entry name" value="MATH_2"/>
    <property type="match status" value="1"/>
</dbReference>
<dbReference type="InterPro" id="IPR008974">
    <property type="entry name" value="TRAF-like"/>
</dbReference>
<gene>
    <name evidence="2" type="ORF">PMAYCL1PPCAC_24341</name>
</gene>
<comment type="caution">
    <text evidence="2">The sequence shown here is derived from an EMBL/GenBank/DDBJ whole genome shotgun (WGS) entry which is preliminary data.</text>
</comment>
<dbReference type="InterPro" id="IPR002083">
    <property type="entry name" value="MATH/TRAF_dom"/>
</dbReference>
<protein>
    <recommendedName>
        <fullName evidence="1">MATH domain-containing protein</fullName>
    </recommendedName>
</protein>
<dbReference type="AlphaFoldDB" id="A0AAN5D0K2"/>
<evidence type="ECO:0000313" key="2">
    <source>
        <dbReference type="EMBL" id="GMR54146.1"/>
    </source>
</evidence>
<keyword evidence="3" id="KW-1185">Reference proteome</keyword>
<feature type="domain" description="MATH" evidence="1">
    <location>
        <begin position="102"/>
        <end position="234"/>
    </location>
</feature>
<dbReference type="EMBL" id="BTRK01000005">
    <property type="protein sequence ID" value="GMR54146.1"/>
    <property type="molecule type" value="Genomic_DNA"/>
</dbReference>